<evidence type="ECO:0000256" key="1">
    <source>
        <dbReference type="SAM" id="MobiDB-lite"/>
    </source>
</evidence>
<dbReference type="SUPFAM" id="SSF55658">
    <property type="entry name" value="L9 N-domain-like"/>
    <property type="match status" value="1"/>
</dbReference>
<sequence>MYIVSGPATFKIHGCSITCPITDVCYTTRGDTLRIMPKKTKWYVVIAGTQPGIYRTWADVAPKVSGITKAIHESFKTEEEAIDVYERARRTGTIKVIGNSSGIATPPASVPPSPAPVRREVPVNNSTLSSPPARSTPRVSEDVVSSSSPPRRAPAQPGTTPPACVPIPASVRHDVSVNYSTSSSPATGVTQRVSENAIPASPSRPRSPSDRVQRTSQSIQTESLPPTPRQTQQMTSTPPSTPQRGVASTSRTQGGSYIVERSPEGPGKDTLSPLIELVSSISLPSDSTPRRIGSDVSSPTPSSHTSHCSHSSCICSCHRRTPGTTRTRASSSAAPSPSNAYGLVPSEPSTPLRTRTRDLDANMLGLSQPMHIRNTSYDAAFDPRSPMSRSASLPMEADRTPIFGRPSPGIRPYC</sequence>
<dbReference type="OrthoDB" id="3270485at2759"/>
<feature type="domain" description="Ribonuclease H1 N-terminal" evidence="2">
    <location>
        <begin position="41"/>
        <end position="81"/>
    </location>
</feature>
<feature type="compositionally biased region" description="Polar residues" evidence="1">
    <location>
        <begin position="177"/>
        <end position="194"/>
    </location>
</feature>
<protein>
    <recommendedName>
        <fullName evidence="2">Ribonuclease H1 N-terminal domain-containing protein</fullName>
    </recommendedName>
</protein>
<feature type="compositionally biased region" description="Low complexity" evidence="1">
    <location>
        <begin position="322"/>
        <end position="338"/>
    </location>
</feature>
<dbReference type="InterPro" id="IPR011320">
    <property type="entry name" value="RNase_H1_N"/>
</dbReference>
<feature type="compositionally biased region" description="Polar residues" evidence="1">
    <location>
        <begin position="215"/>
        <end position="224"/>
    </location>
</feature>
<feature type="compositionally biased region" description="Low complexity" evidence="1">
    <location>
        <begin position="297"/>
        <end position="313"/>
    </location>
</feature>
<dbReference type="Pfam" id="PF01693">
    <property type="entry name" value="Cauli_VI"/>
    <property type="match status" value="1"/>
</dbReference>
<dbReference type="AlphaFoldDB" id="A0A5C3NAV0"/>
<proteinExistence type="predicted"/>
<keyword evidence="4" id="KW-1185">Reference proteome</keyword>
<name>A0A5C3NAV0_9AGAM</name>
<dbReference type="InterPro" id="IPR037056">
    <property type="entry name" value="RNase_H1_N_sf"/>
</dbReference>
<evidence type="ECO:0000313" key="3">
    <source>
        <dbReference type="EMBL" id="TFK54473.1"/>
    </source>
</evidence>
<gene>
    <name evidence="3" type="ORF">OE88DRAFT_1200623</name>
</gene>
<dbReference type="EMBL" id="ML213506">
    <property type="protein sequence ID" value="TFK54473.1"/>
    <property type="molecule type" value="Genomic_DNA"/>
</dbReference>
<accession>A0A5C3NAV0</accession>
<feature type="compositionally biased region" description="Low complexity" evidence="1">
    <location>
        <begin position="229"/>
        <end position="244"/>
    </location>
</feature>
<dbReference type="InterPro" id="IPR009027">
    <property type="entry name" value="Ribosomal_bL9/RNase_H1_N"/>
</dbReference>
<evidence type="ECO:0000313" key="4">
    <source>
        <dbReference type="Proteomes" id="UP000305948"/>
    </source>
</evidence>
<feature type="region of interest" description="Disordered" evidence="1">
    <location>
        <begin position="378"/>
        <end position="414"/>
    </location>
</feature>
<dbReference type="Gene3D" id="3.40.970.10">
    <property type="entry name" value="Ribonuclease H1, N-terminal domain"/>
    <property type="match status" value="1"/>
</dbReference>
<feature type="compositionally biased region" description="Polar residues" evidence="1">
    <location>
        <begin position="246"/>
        <end position="255"/>
    </location>
</feature>
<dbReference type="STRING" id="5364.A0A5C3NAV0"/>
<feature type="compositionally biased region" description="Polar residues" evidence="1">
    <location>
        <begin position="124"/>
        <end position="133"/>
    </location>
</feature>
<feature type="region of interest" description="Disordered" evidence="1">
    <location>
        <begin position="97"/>
        <end position="351"/>
    </location>
</feature>
<reference evidence="3 4" key="1">
    <citation type="journal article" date="2019" name="Nat. Ecol. Evol.">
        <title>Megaphylogeny resolves global patterns of mushroom evolution.</title>
        <authorList>
            <person name="Varga T."/>
            <person name="Krizsan K."/>
            <person name="Foldi C."/>
            <person name="Dima B."/>
            <person name="Sanchez-Garcia M."/>
            <person name="Sanchez-Ramirez S."/>
            <person name="Szollosi G.J."/>
            <person name="Szarkandi J.G."/>
            <person name="Papp V."/>
            <person name="Albert L."/>
            <person name="Andreopoulos W."/>
            <person name="Angelini C."/>
            <person name="Antonin V."/>
            <person name="Barry K.W."/>
            <person name="Bougher N.L."/>
            <person name="Buchanan P."/>
            <person name="Buyck B."/>
            <person name="Bense V."/>
            <person name="Catcheside P."/>
            <person name="Chovatia M."/>
            <person name="Cooper J."/>
            <person name="Damon W."/>
            <person name="Desjardin D."/>
            <person name="Finy P."/>
            <person name="Geml J."/>
            <person name="Haridas S."/>
            <person name="Hughes K."/>
            <person name="Justo A."/>
            <person name="Karasinski D."/>
            <person name="Kautmanova I."/>
            <person name="Kiss B."/>
            <person name="Kocsube S."/>
            <person name="Kotiranta H."/>
            <person name="LaButti K.M."/>
            <person name="Lechner B.E."/>
            <person name="Liimatainen K."/>
            <person name="Lipzen A."/>
            <person name="Lukacs Z."/>
            <person name="Mihaltcheva S."/>
            <person name="Morgado L.N."/>
            <person name="Niskanen T."/>
            <person name="Noordeloos M.E."/>
            <person name="Ohm R.A."/>
            <person name="Ortiz-Santana B."/>
            <person name="Ovrebo C."/>
            <person name="Racz N."/>
            <person name="Riley R."/>
            <person name="Savchenko A."/>
            <person name="Shiryaev A."/>
            <person name="Soop K."/>
            <person name="Spirin V."/>
            <person name="Szebenyi C."/>
            <person name="Tomsovsky M."/>
            <person name="Tulloss R.E."/>
            <person name="Uehling J."/>
            <person name="Grigoriev I.V."/>
            <person name="Vagvolgyi C."/>
            <person name="Papp T."/>
            <person name="Martin F.M."/>
            <person name="Miettinen O."/>
            <person name="Hibbett D.S."/>
            <person name="Nagy L.G."/>
        </authorList>
    </citation>
    <scope>NUCLEOTIDE SEQUENCE [LARGE SCALE GENOMIC DNA]</scope>
    <source>
        <strain evidence="3 4">OMC1185</strain>
    </source>
</reference>
<evidence type="ECO:0000259" key="2">
    <source>
        <dbReference type="Pfam" id="PF01693"/>
    </source>
</evidence>
<organism evidence="3 4">
    <name type="scientific">Heliocybe sulcata</name>
    <dbReference type="NCBI Taxonomy" id="5364"/>
    <lineage>
        <taxon>Eukaryota</taxon>
        <taxon>Fungi</taxon>
        <taxon>Dikarya</taxon>
        <taxon>Basidiomycota</taxon>
        <taxon>Agaricomycotina</taxon>
        <taxon>Agaricomycetes</taxon>
        <taxon>Gloeophyllales</taxon>
        <taxon>Gloeophyllaceae</taxon>
        <taxon>Heliocybe</taxon>
    </lineage>
</organism>
<dbReference type="Proteomes" id="UP000305948">
    <property type="component" value="Unassembled WGS sequence"/>
</dbReference>